<name>A0ABD0NT57_CIRMR</name>
<protein>
    <recommendedName>
        <fullName evidence="3">MRH domain-containing protein</fullName>
    </recommendedName>
</protein>
<evidence type="ECO:0000256" key="1">
    <source>
        <dbReference type="ARBA" id="ARBA00022729"/>
    </source>
</evidence>
<proteinExistence type="predicted"/>
<dbReference type="AlphaFoldDB" id="A0ABD0NT57"/>
<dbReference type="Gene3D" id="2.70.130.10">
    <property type="entry name" value="Mannose-6-phosphate receptor binding domain"/>
    <property type="match status" value="1"/>
</dbReference>
<keyword evidence="5" id="KW-1185">Reference proteome</keyword>
<dbReference type="InterPro" id="IPR044865">
    <property type="entry name" value="MRH_dom"/>
</dbReference>
<evidence type="ECO:0000259" key="3">
    <source>
        <dbReference type="PROSITE" id="PS51914"/>
    </source>
</evidence>
<evidence type="ECO:0000256" key="2">
    <source>
        <dbReference type="ARBA" id="ARBA00023157"/>
    </source>
</evidence>
<dbReference type="Proteomes" id="UP001529510">
    <property type="component" value="Unassembled WGS sequence"/>
</dbReference>
<evidence type="ECO:0000313" key="4">
    <source>
        <dbReference type="EMBL" id="KAL0165009.1"/>
    </source>
</evidence>
<organism evidence="4 5">
    <name type="scientific">Cirrhinus mrigala</name>
    <name type="common">Mrigala</name>
    <dbReference type="NCBI Taxonomy" id="683832"/>
    <lineage>
        <taxon>Eukaryota</taxon>
        <taxon>Metazoa</taxon>
        <taxon>Chordata</taxon>
        <taxon>Craniata</taxon>
        <taxon>Vertebrata</taxon>
        <taxon>Euteleostomi</taxon>
        <taxon>Actinopterygii</taxon>
        <taxon>Neopterygii</taxon>
        <taxon>Teleostei</taxon>
        <taxon>Ostariophysi</taxon>
        <taxon>Cypriniformes</taxon>
        <taxon>Cyprinidae</taxon>
        <taxon>Labeoninae</taxon>
        <taxon>Labeonini</taxon>
        <taxon>Cirrhinus</taxon>
    </lineage>
</organism>
<keyword evidence="1" id="KW-0732">Signal</keyword>
<accession>A0ABD0NT57</accession>
<reference evidence="4 5" key="1">
    <citation type="submission" date="2024-05" db="EMBL/GenBank/DDBJ databases">
        <title>Genome sequencing and assembly of Indian major carp, Cirrhinus mrigala (Hamilton, 1822).</title>
        <authorList>
            <person name="Mohindra V."/>
            <person name="Chowdhury L.M."/>
            <person name="Lal K."/>
            <person name="Jena J.K."/>
        </authorList>
    </citation>
    <scope>NUCLEOTIDE SEQUENCE [LARGE SCALE GENOMIC DNA]</scope>
    <source>
        <strain evidence="4">CM1030</strain>
        <tissue evidence="4">Blood</tissue>
    </source>
</reference>
<dbReference type="Pfam" id="PF00878">
    <property type="entry name" value="CIMR"/>
    <property type="match status" value="1"/>
</dbReference>
<dbReference type="PROSITE" id="PS51914">
    <property type="entry name" value="MRH"/>
    <property type="match status" value="1"/>
</dbReference>
<sequence length="114" mass="12512">MIRAQDCMYLFEWATPVVCPETITSQGCNLTVSQLRYTFDLSKLSRSVKVPGSDFNINVCGTVADTKCKDSAVCLISEGLGTSYGNSKIMTLDYKREEQTVLMQYSGGDTCPEG</sequence>
<feature type="domain" description="MRH" evidence="3">
    <location>
        <begin position="26"/>
        <end position="114"/>
    </location>
</feature>
<comment type="caution">
    <text evidence="4">The sequence shown here is derived from an EMBL/GenBank/DDBJ whole genome shotgun (WGS) entry which is preliminary data.</text>
</comment>
<dbReference type="InterPro" id="IPR009011">
    <property type="entry name" value="Man6P_isomerase_rcpt-bd_dom_sf"/>
</dbReference>
<gene>
    <name evidence="4" type="ORF">M9458_040762</name>
</gene>
<dbReference type="InterPro" id="IPR000479">
    <property type="entry name" value="CIMR_rpt"/>
</dbReference>
<dbReference type="SMART" id="SM01404">
    <property type="entry name" value="CIMR"/>
    <property type="match status" value="1"/>
</dbReference>
<keyword evidence="2" id="KW-1015">Disulfide bond</keyword>
<dbReference type="SUPFAM" id="SSF50911">
    <property type="entry name" value="Mannose 6-phosphate receptor domain"/>
    <property type="match status" value="1"/>
</dbReference>
<evidence type="ECO:0000313" key="5">
    <source>
        <dbReference type="Proteomes" id="UP001529510"/>
    </source>
</evidence>
<dbReference type="EMBL" id="JAMKFB020000020">
    <property type="protein sequence ID" value="KAL0165009.1"/>
    <property type="molecule type" value="Genomic_DNA"/>
</dbReference>